<evidence type="ECO:0000256" key="1">
    <source>
        <dbReference type="SAM" id="MobiDB-lite"/>
    </source>
</evidence>
<name>A0ABQ9TZP4_SAGOE</name>
<accession>A0ABQ9TZP4</accession>
<reference evidence="3 5" key="1">
    <citation type="submission" date="2023-05" db="EMBL/GenBank/DDBJ databases">
        <title>B98-5 Cell Line De Novo Hybrid Assembly: An Optical Mapping Approach.</title>
        <authorList>
            <person name="Kananen K."/>
            <person name="Auerbach J.A."/>
            <person name="Kautto E."/>
            <person name="Blachly J.S."/>
        </authorList>
    </citation>
    <scope>NUCLEOTIDE SEQUENCE [LARGE SCALE GENOMIC DNA]</scope>
    <source>
        <strain evidence="3">B95-8</strain>
        <tissue evidence="3">Cell line</tissue>
    </source>
</reference>
<protein>
    <submittedName>
        <fullName evidence="3">Uncharacterized protein</fullName>
    </submittedName>
</protein>
<sequence>MIPAGSFFHLPWLGSQCSALTLPSVVLWTCPALWKPPLSGCSLCHANGPTSLKMSLEQSHSWGLLAMTSGTTGPTYHIHGCPSGPTCHDLKHHRPHLLCPQLPLRPHLSQPQAPQAPPATSMASPQAPPAMTSSTTGPTCCAHSCPSGPTCHDLKHHRPHLLCPQLPLRPHLS</sequence>
<evidence type="ECO:0000313" key="4">
    <source>
        <dbReference type="EMBL" id="KAK2105561.1"/>
    </source>
</evidence>
<feature type="signal peptide" evidence="2">
    <location>
        <begin position="1"/>
        <end position="19"/>
    </location>
</feature>
<proteinExistence type="predicted"/>
<comment type="caution">
    <text evidence="3">The sequence shown here is derived from an EMBL/GenBank/DDBJ whole genome shotgun (WGS) entry which is preliminary data.</text>
</comment>
<keyword evidence="5" id="KW-1185">Reference proteome</keyword>
<evidence type="ECO:0000256" key="2">
    <source>
        <dbReference type="SAM" id="SignalP"/>
    </source>
</evidence>
<evidence type="ECO:0000313" key="5">
    <source>
        <dbReference type="Proteomes" id="UP001266305"/>
    </source>
</evidence>
<evidence type="ECO:0000313" key="3">
    <source>
        <dbReference type="EMBL" id="KAK2089994.1"/>
    </source>
</evidence>
<gene>
    <name evidence="4" type="ORF">P7K49_015075</name>
    <name evidence="3" type="ORF">P7K49_031250</name>
</gene>
<dbReference type="EMBL" id="JASSZA010000007">
    <property type="protein sequence ID" value="KAK2105561.1"/>
    <property type="molecule type" value="Genomic_DNA"/>
</dbReference>
<organism evidence="3 5">
    <name type="scientific">Saguinus oedipus</name>
    <name type="common">Cotton-top tamarin</name>
    <name type="synonym">Oedipomidas oedipus</name>
    <dbReference type="NCBI Taxonomy" id="9490"/>
    <lineage>
        <taxon>Eukaryota</taxon>
        <taxon>Metazoa</taxon>
        <taxon>Chordata</taxon>
        <taxon>Craniata</taxon>
        <taxon>Vertebrata</taxon>
        <taxon>Euteleostomi</taxon>
        <taxon>Mammalia</taxon>
        <taxon>Eutheria</taxon>
        <taxon>Euarchontoglires</taxon>
        <taxon>Primates</taxon>
        <taxon>Haplorrhini</taxon>
        <taxon>Platyrrhini</taxon>
        <taxon>Cebidae</taxon>
        <taxon>Callitrichinae</taxon>
        <taxon>Saguinus</taxon>
    </lineage>
</organism>
<keyword evidence="2" id="KW-0732">Signal</keyword>
<dbReference type="EMBL" id="JASSZA010000017">
    <property type="protein sequence ID" value="KAK2089994.1"/>
    <property type="molecule type" value="Genomic_DNA"/>
</dbReference>
<feature type="compositionally biased region" description="Low complexity" evidence="1">
    <location>
        <begin position="109"/>
        <end position="133"/>
    </location>
</feature>
<feature type="region of interest" description="Disordered" evidence="1">
    <location>
        <begin position="107"/>
        <end position="133"/>
    </location>
</feature>
<feature type="chain" id="PRO_5045031286" evidence="2">
    <location>
        <begin position="20"/>
        <end position="173"/>
    </location>
</feature>
<dbReference type="Proteomes" id="UP001266305">
    <property type="component" value="Unassembled WGS sequence"/>
</dbReference>